<evidence type="ECO:0000313" key="1">
    <source>
        <dbReference type="EMBL" id="RCH78508.1"/>
    </source>
</evidence>
<proteinExistence type="predicted"/>
<sequence>KLKLNEERTEIKQSSVLDNLFNSVKPQTEKTSSLFNSLDYSIYGGHDQQYRTTPIHPVITPTTAINPVIPTATTTTPPAT</sequence>
<comment type="caution">
    <text evidence="1">The sequence shown here is derived from an EMBL/GenBank/DDBJ whole genome shotgun (WGS) entry which is preliminary data.</text>
</comment>
<dbReference type="EMBL" id="PJQL01005114">
    <property type="protein sequence ID" value="RCH78508.1"/>
    <property type="molecule type" value="Genomic_DNA"/>
</dbReference>
<protein>
    <submittedName>
        <fullName evidence="1">Uncharacterized protein</fullName>
    </submittedName>
</protein>
<dbReference type="Proteomes" id="UP000252139">
    <property type="component" value="Unassembled WGS sequence"/>
</dbReference>
<gene>
    <name evidence="1" type="ORF">CU097_002291</name>
</gene>
<name>A0A367ILH1_RHIAZ</name>
<reference evidence="1 2" key="1">
    <citation type="journal article" date="2018" name="G3 (Bethesda)">
        <title>Phylogenetic and Phylogenomic Definition of Rhizopus Species.</title>
        <authorList>
            <person name="Gryganskyi A.P."/>
            <person name="Golan J."/>
            <person name="Dolatabadi S."/>
            <person name="Mondo S."/>
            <person name="Robb S."/>
            <person name="Idnurm A."/>
            <person name="Muszewska A."/>
            <person name="Steczkiewicz K."/>
            <person name="Masonjones S."/>
            <person name="Liao H.L."/>
            <person name="Gajdeczka M.T."/>
            <person name="Anike F."/>
            <person name="Vuek A."/>
            <person name="Anishchenko I.M."/>
            <person name="Voigt K."/>
            <person name="de Hoog G.S."/>
            <person name="Smith M.E."/>
            <person name="Heitman J."/>
            <person name="Vilgalys R."/>
            <person name="Stajich J.E."/>
        </authorList>
    </citation>
    <scope>NUCLEOTIDE SEQUENCE [LARGE SCALE GENOMIC DNA]</scope>
    <source>
        <strain evidence="1 2">CBS 357.93</strain>
    </source>
</reference>
<organism evidence="1 2">
    <name type="scientific">Rhizopus azygosporus</name>
    <name type="common">Rhizopus microsporus var. azygosporus</name>
    <dbReference type="NCBI Taxonomy" id="86630"/>
    <lineage>
        <taxon>Eukaryota</taxon>
        <taxon>Fungi</taxon>
        <taxon>Fungi incertae sedis</taxon>
        <taxon>Mucoromycota</taxon>
        <taxon>Mucoromycotina</taxon>
        <taxon>Mucoromycetes</taxon>
        <taxon>Mucorales</taxon>
        <taxon>Mucorineae</taxon>
        <taxon>Rhizopodaceae</taxon>
        <taxon>Rhizopus</taxon>
    </lineage>
</organism>
<feature type="non-terminal residue" evidence="1">
    <location>
        <position position="80"/>
    </location>
</feature>
<evidence type="ECO:0000313" key="2">
    <source>
        <dbReference type="Proteomes" id="UP000252139"/>
    </source>
</evidence>
<dbReference type="AlphaFoldDB" id="A0A367ILH1"/>
<keyword evidence="2" id="KW-1185">Reference proteome</keyword>
<feature type="non-terminal residue" evidence="1">
    <location>
        <position position="1"/>
    </location>
</feature>
<accession>A0A367ILH1</accession>